<dbReference type="EnsemblMetazoa" id="BGLB003230-RB">
    <property type="protein sequence ID" value="BGLB003230-PB"/>
    <property type="gene ID" value="BGLB003230"/>
</dbReference>
<keyword evidence="3" id="KW-0378">Hydrolase</keyword>
<dbReference type="PANTHER" id="PTHR45867:SF3">
    <property type="entry name" value="ACID PHOSPHATASE TYPE 7"/>
    <property type="match status" value="1"/>
</dbReference>
<evidence type="ECO:0000259" key="6">
    <source>
        <dbReference type="Pfam" id="PF16656"/>
    </source>
</evidence>
<dbReference type="InterPro" id="IPR004843">
    <property type="entry name" value="Calcineurin-like_PHP"/>
</dbReference>
<dbReference type="AlphaFoldDB" id="A0A2C9JIY6"/>
<dbReference type="InterPro" id="IPR015914">
    <property type="entry name" value="PAPs_N"/>
</dbReference>
<reference evidence="7" key="1">
    <citation type="submission" date="2020-05" db="UniProtKB">
        <authorList>
            <consortium name="EnsemblMetazoa"/>
        </authorList>
    </citation>
    <scope>IDENTIFICATION</scope>
    <source>
        <strain evidence="7">BB02</strain>
    </source>
</reference>
<dbReference type="CDD" id="cd00839">
    <property type="entry name" value="MPP_PAPs"/>
    <property type="match status" value="1"/>
</dbReference>
<comment type="similarity">
    <text evidence="3">Belongs to the metallophosphoesterase superfamily. Purple acid phosphatase family.</text>
</comment>
<dbReference type="OrthoDB" id="45007at2759"/>
<dbReference type="Gene3D" id="2.60.40.380">
    <property type="entry name" value="Purple acid phosphatase-like, N-terminal"/>
    <property type="match status" value="1"/>
</dbReference>
<feature type="domain" description="Purple acid phosphatase C-terminal" evidence="5">
    <location>
        <begin position="358"/>
        <end position="420"/>
    </location>
</feature>
<dbReference type="Pfam" id="PF16656">
    <property type="entry name" value="Pur_ac_phosph_N"/>
    <property type="match status" value="1"/>
</dbReference>
<dbReference type="InterPro" id="IPR041792">
    <property type="entry name" value="MPP_PAP"/>
</dbReference>
<proteinExistence type="inferred from homology"/>
<dbReference type="Proteomes" id="UP000076420">
    <property type="component" value="Unassembled WGS sequence"/>
</dbReference>
<evidence type="ECO:0000313" key="8">
    <source>
        <dbReference type="Proteomes" id="UP000076420"/>
    </source>
</evidence>
<evidence type="ECO:0000256" key="1">
    <source>
        <dbReference type="ARBA" id="ARBA00022729"/>
    </source>
</evidence>
<evidence type="ECO:0000256" key="3">
    <source>
        <dbReference type="RuleBase" id="RU361203"/>
    </source>
</evidence>
<keyword evidence="2" id="KW-0325">Glycoprotein</keyword>
<dbReference type="InterPro" id="IPR025733">
    <property type="entry name" value="PAPs_C"/>
</dbReference>
<feature type="signal peptide" evidence="3">
    <location>
        <begin position="1"/>
        <end position="20"/>
    </location>
</feature>
<name>A0A2C9JIY6_BIOGL</name>
<dbReference type="InterPro" id="IPR008963">
    <property type="entry name" value="Purple_acid_Pase-like_N"/>
</dbReference>
<organism evidence="7 8">
    <name type="scientific">Biomphalaria glabrata</name>
    <name type="common">Bloodfluke planorb</name>
    <name type="synonym">Freshwater snail</name>
    <dbReference type="NCBI Taxonomy" id="6526"/>
    <lineage>
        <taxon>Eukaryota</taxon>
        <taxon>Metazoa</taxon>
        <taxon>Spiralia</taxon>
        <taxon>Lophotrochozoa</taxon>
        <taxon>Mollusca</taxon>
        <taxon>Gastropoda</taxon>
        <taxon>Heterobranchia</taxon>
        <taxon>Euthyneura</taxon>
        <taxon>Panpulmonata</taxon>
        <taxon>Hygrophila</taxon>
        <taxon>Lymnaeoidea</taxon>
        <taxon>Planorbidae</taxon>
        <taxon>Biomphalaria</taxon>
    </lineage>
</organism>
<feature type="domain" description="Purple acid phosphatase N-terminal" evidence="6">
    <location>
        <begin position="26"/>
        <end position="118"/>
    </location>
</feature>
<dbReference type="KEGG" id="bgt:106056878"/>
<dbReference type="Pfam" id="PF00149">
    <property type="entry name" value="Metallophos"/>
    <property type="match status" value="1"/>
</dbReference>
<accession>A0A2C9JIY6</accession>
<sequence>MDCKGFIAFTLLVITANVVADNPCQPNQLHIAYGDDLSKMIISWSTVNDTDSIVKYGLTVDSLTLIQKGNESMFVDGGNEKRTQYIHCVDLVDLKPNTTYFYMAGGPSGWSATYHFKTMPEGEDWSPSLAVFGDLGSENAQSLPRLKSDSAMGMYDAILHVGDFAYDLASNNGRTGDEFMEQIEPIASSIPYMTCVGNHENAYNFSNYRYIFNMPTDNKKMYYSFNMGPVHFISISTEFFYFPYYGVQQLYDQYDWVKQDLIEANKPENRLKRPWIITFGHRPMYCSNNDNDDCTNHESLVRVGIPSLKVKGFEDLFHDMGVDVAIWAHEHSYERLWPLYNMKVMNGSYDHPYTNPGGITHIITGSAGCSERLEYFMKDPPEWSAVRVSDYGFLRMNVFNKTHILFEQVSDDQNGRVIDSFTLIRDRHDSYNKMNRL</sequence>
<protein>
    <recommendedName>
        <fullName evidence="3">Purple acid phosphatase</fullName>
        <ecNumber evidence="3">3.1.3.2</ecNumber>
    </recommendedName>
</protein>
<dbReference type="InterPro" id="IPR003961">
    <property type="entry name" value="FN3_dom"/>
</dbReference>
<feature type="domain" description="Calcineurin-like phosphoesterase" evidence="4">
    <location>
        <begin position="129"/>
        <end position="333"/>
    </location>
</feature>
<dbReference type="STRING" id="6526.A0A2C9JIY6"/>
<dbReference type="VEuPathDB" id="VectorBase:BGLAX_035362"/>
<dbReference type="SUPFAM" id="SSF56300">
    <property type="entry name" value="Metallo-dependent phosphatases"/>
    <property type="match status" value="1"/>
</dbReference>
<dbReference type="VEuPathDB" id="VectorBase:BGLB003230"/>
<dbReference type="GO" id="GO:0046872">
    <property type="term" value="F:metal ion binding"/>
    <property type="evidence" value="ECO:0007669"/>
    <property type="project" value="InterPro"/>
</dbReference>
<dbReference type="RefSeq" id="XP_013069245.2">
    <property type="nucleotide sequence ID" value="XM_013213791.2"/>
</dbReference>
<gene>
    <name evidence="7" type="primary">106056878</name>
</gene>
<comment type="catalytic activity">
    <reaction evidence="3">
        <text>a phosphate monoester + H2O = an alcohol + phosphate</text>
        <dbReference type="Rhea" id="RHEA:15017"/>
        <dbReference type="ChEBI" id="CHEBI:15377"/>
        <dbReference type="ChEBI" id="CHEBI:30879"/>
        <dbReference type="ChEBI" id="CHEBI:43474"/>
        <dbReference type="ChEBI" id="CHEBI:67140"/>
        <dbReference type="EC" id="3.1.3.2"/>
    </reaction>
</comment>
<keyword evidence="1 3" id="KW-0732">Signal</keyword>
<dbReference type="SUPFAM" id="SSF49363">
    <property type="entry name" value="Purple acid phosphatase, N-terminal domain"/>
    <property type="match status" value="1"/>
</dbReference>
<dbReference type="Pfam" id="PF14008">
    <property type="entry name" value="Metallophos_C"/>
    <property type="match status" value="1"/>
</dbReference>
<dbReference type="GO" id="GO:0003993">
    <property type="term" value="F:acid phosphatase activity"/>
    <property type="evidence" value="ECO:0007669"/>
    <property type="project" value="UniProtKB-EC"/>
</dbReference>
<evidence type="ECO:0000259" key="4">
    <source>
        <dbReference type="Pfam" id="PF00149"/>
    </source>
</evidence>
<evidence type="ECO:0000313" key="7">
    <source>
        <dbReference type="EnsemblMetazoa" id="BGLB003230-PB"/>
    </source>
</evidence>
<dbReference type="InterPro" id="IPR029052">
    <property type="entry name" value="Metallo-depent_PP-like"/>
</dbReference>
<dbReference type="Gene3D" id="3.60.21.10">
    <property type="match status" value="1"/>
</dbReference>
<evidence type="ECO:0000259" key="5">
    <source>
        <dbReference type="Pfam" id="PF14008"/>
    </source>
</evidence>
<dbReference type="PANTHER" id="PTHR45867">
    <property type="entry name" value="PURPLE ACID PHOSPHATASE"/>
    <property type="match status" value="1"/>
</dbReference>
<dbReference type="CDD" id="cd00063">
    <property type="entry name" value="FN3"/>
    <property type="match status" value="1"/>
</dbReference>
<feature type="chain" id="PRO_5011824915" description="Purple acid phosphatase" evidence="3">
    <location>
        <begin position="21"/>
        <end position="437"/>
    </location>
</feature>
<dbReference type="EC" id="3.1.3.2" evidence="3"/>
<evidence type="ECO:0000256" key="2">
    <source>
        <dbReference type="ARBA" id="ARBA00023180"/>
    </source>
</evidence>